<feature type="domain" description="Ubiquitin-like" evidence="1">
    <location>
        <begin position="1"/>
        <end position="80"/>
    </location>
</feature>
<gene>
    <name evidence="2" type="ORF">FVE85_1616</name>
</gene>
<dbReference type="Gene3D" id="3.10.20.90">
    <property type="entry name" value="Phosphatidylinositol 3-kinase Catalytic Subunit, Chain A, domain 1"/>
    <property type="match status" value="1"/>
</dbReference>
<dbReference type="EMBL" id="VRMN01000003">
    <property type="protein sequence ID" value="KAA8495461.1"/>
    <property type="molecule type" value="Genomic_DNA"/>
</dbReference>
<dbReference type="PROSITE" id="PS50053">
    <property type="entry name" value="UBIQUITIN_2"/>
    <property type="match status" value="1"/>
</dbReference>
<comment type="caution">
    <text evidence="2">The sequence shown here is derived from an EMBL/GenBank/DDBJ whole genome shotgun (WGS) entry which is preliminary data.</text>
</comment>
<accession>A0A5J4YVC9</accession>
<protein>
    <recommendedName>
        <fullName evidence="1">Ubiquitin-like domain-containing protein</fullName>
    </recommendedName>
</protein>
<dbReference type="Proteomes" id="UP000324585">
    <property type="component" value="Unassembled WGS sequence"/>
</dbReference>
<evidence type="ECO:0000313" key="3">
    <source>
        <dbReference type="Proteomes" id="UP000324585"/>
    </source>
</evidence>
<dbReference type="CDD" id="cd17039">
    <property type="entry name" value="Ubl_ubiquitin_like"/>
    <property type="match status" value="1"/>
</dbReference>
<dbReference type="SUPFAM" id="SSF54236">
    <property type="entry name" value="Ubiquitin-like"/>
    <property type="match status" value="1"/>
</dbReference>
<evidence type="ECO:0000259" key="1">
    <source>
        <dbReference type="PROSITE" id="PS50053"/>
    </source>
</evidence>
<proteinExistence type="predicted"/>
<organism evidence="2 3">
    <name type="scientific">Porphyridium purpureum</name>
    <name type="common">Red alga</name>
    <name type="synonym">Porphyridium cruentum</name>
    <dbReference type="NCBI Taxonomy" id="35688"/>
    <lineage>
        <taxon>Eukaryota</taxon>
        <taxon>Rhodophyta</taxon>
        <taxon>Bangiophyceae</taxon>
        <taxon>Porphyridiales</taxon>
        <taxon>Porphyridiaceae</taxon>
        <taxon>Porphyridium</taxon>
    </lineage>
</organism>
<reference evidence="3" key="1">
    <citation type="journal article" date="2019" name="Nat. Commun.">
        <title>Expansion of phycobilisome linker gene families in mesophilic red algae.</title>
        <authorList>
            <person name="Lee J."/>
            <person name="Kim D."/>
            <person name="Bhattacharya D."/>
            <person name="Yoon H.S."/>
        </authorList>
    </citation>
    <scope>NUCLEOTIDE SEQUENCE [LARGE SCALE GENOMIC DNA]</scope>
    <source>
        <strain evidence="3">CCMP 1328</strain>
    </source>
</reference>
<evidence type="ECO:0000313" key="2">
    <source>
        <dbReference type="EMBL" id="KAA8495461.1"/>
    </source>
</evidence>
<keyword evidence="3" id="KW-1185">Reference proteome</keyword>
<sequence>MELEIQHKARKFSVHVDECDAGRSVLWLKQRLCETEGIPTTAENVRLFHKGKQLHDSASLRTCGMKGPRARLLLISHAAGLTDTQVSSVKSSQNEVTSSALSGASSTRAVKTGAKSVIICGSTEHTFYVEVRYKQLCFHVHPANTESPSIESVKHALASICRDRDGRGQCSPLCDELGVHLRPYHLRLLCKGREPTDKTLLRTLGICEPGTKIMMLVSNKGHSVRSFAEERTDMKAELVALDEQLTRTIRQLEHRLVDMTEAFLVLGHAKDTLASTHSKLQVWFDKFADDEAIVCSLEELQCLHENLKMRTEQLGERLKRE</sequence>
<name>A0A5J4YVC9_PORPP</name>
<dbReference type="InterPro" id="IPR000626">
    <property type="entry name" value="Ubiquitin-like_dom"/>
</dbReference>
<dbReference type="AlphaFoldDB" id="A0A5J4YVC9"/>
<dbReference type="InterPro" id="IPR029071">
    <property type="entry name" value="Ubiquitin-like_domsf"/>
</dbReference>
<dbReference type="Pfam" id="PF00240">
    <property type="entry name" value="ubiquitin"/>
    <property type="match status" value="1"/>
</dbReference>